<name>A0A521CFK0_9SPHI</name>
<keyword evidence="8" id="KW-1185">Reference proteome</keyword>
<dbReference type="AlphaFoldDB" id="A0A521CFK0"/>
<dbReference type="InterPro" id="IPR009282">
    <property type="entry name" value="DUF937"/>
</dbReference>
<dbReference type="GO" id="GO:0009279">
    <property type="term" value="C:cell outer membrane"/>
    <property type="evidence" value="ECO:0007669"/>
    <property type="project" value="UniProtKB-SubCell"/>
</dbReference>
<protein>
    <submittedName>
        <fullName evidence="7">Outer membrane protein OmpA</fullName>
    </submittedName>
</protein>
<dbReference type="InterPro" id="IPR006664">
    <property type="entry name" value="OMP_bac"/>
</dbReference>
<sequence length="431" mass="45590">MANLVESLSGLITPDLISKASGMLGESEIDISKAVGGIMPSVLGGLLNKSSDSSAMSSIFNMIQQTDESVLSNPSLLLGGGGEASAGLTTMGDQFLSLLFGNKKSDVGSMISSFSGVKASSALSLLSFAAPLVMSYLGMKTKEEGLGLSGLTNFLFSQKDNIISAAPAGLSSILGLNSLANLGSNISSRVQSTEQAVSDFADPPVYASSPDMKKSNWLGPLLLALAMLALGIYALKSCNKQPGERTASAVDSLMDTTSYNVETLVDTATAKVNEAWEALGAFFMKTLPNGVELNIPELGVENKLLAFIEDSTKMVDKTTWFSFDRLTFETNSATLKPESEEQLKNIAEILKAYPNVNIKLGGYTDNTGDPKANLKLSQDRANSVKAELEKLGIDAGRLSAEGYGQEYPVADNSTEDGKAKNRRIDIRVTKK</sequence>
<keyword evidence="3" id="KW-0998">Cell outer membrane</keyword>
<feature type="compositionally biased region" description="Basic and acidic residues" evidence="5">
    <location>
        <begin position="415"/>
        <end position="431"/>
    </location>
</feature>
<dbReference type="PRINTS" id="PR01021">
    <property type="entry name" value="OMPADOMAIN"/>
</dbReference>
<dbReference type="PRINTS" id="PR01023">
    <property type="entry name" value="NAFLGMOTY"/>
</dbReference>
<dbReference type="InterPro" id="IPR050330">
    <property type="entry name" value="Bact_OuterMem_StrucFunc"/>
</dbReference>
<evidence type="ECO:0000256" key="1">
    <source>
        <dbReference type="ARBA" id="ARBA00004442"/>
    </source>
</evidence>
<keyword evidence="2 4" id="KW-0472">Membrane</keyword>
<dbReference type="Gene3D" id="3.30.1330.60">
    <property type="entry name" value="OmpA-like domain"/>
    <property type="match status" value="1"/>
</dbReference>
<evidence type="ECO:0000313" key="8">
    <source>
        <dbReference type="Proteomes" id="UP000315971"/>
    </source>
</evidence>
<reference evidence="7 8" key="1">
    <citation type="submission" date="2017-05" db="EMBL/GenBank/DDBJ databases">
        <authorList>
            <person name="Varghese N."/>
            <person name="Submissions S."/>
        </authorList>
    </citation>
    <scope>NUCLEOTIDE SEQUENCE [LARGE SCALE GENOMIC DNA]</scope>
    <source>
        <strain evidence="7 8">DSM 21342</strain>
    </source>
</reference>
<dbReference type="EMBL" id="FXSZ01000004">
    <property type="protein sequence ID" value="SMO58206.1"/>
    <property type="molecule type" value="Genomic_DNA"/>
</dbReference>
<evidence type="ECO:0000259" key="6">
    <source>
        <dbReference type="PROSITE" id="PS51123"/>
    </source>
</evidence>
<dbReference type="RefSeq" id="WP_142602914.1">
    <property type="nucleotide sequence ID" value="NZ_FXSZ01000004.1"/>
</dbReference>
<dbReference type="SUPFAM" id="SSF103088">
    <property type="entry name" value="OmpA-like"/>
    <property type="match status" value="1"/>
</dbReference>
<dbReference type="Proteomes" id="UP000315971">
    <property type="component" value="Unassembled WGS sequence"/>
</dbReference>
<feature type="region of interest" description="Disordered" evidence="5">
    <location>
        <begin position="406"/>
        <end position="431"/>
    </location>
</feature>
<evidence type="ECO:0000256" key="4">
    <source>
        <dbReference type="PROSITE-ProRule" id="PRU00473"/>
    </source>
</evidence>
<evidence type="ECO:0000256" key="2">
    <source>
        <dbReference type="ARBA" id="ARBA00023136"/>
    </source>
</evidence>
<dbReference type="Pfam" id="PF00691">
    <property type="entry name" value="OmpA"/>
    <property type="match status" value="1"/>
</dbReference>
<evidence type="ECO:0000313" key="7">
    <source>
        <dbReference type="EMBL" id="SMO58206.1"/>
    </source>
</evidence>
<dbReference type="PROSITE" id="PS51123">
    <property type="entry name" value="OMPA_2"/>
    <property type="match status" value="1"/>
</dbReference>
<dbReference type="PANTHER" id="PTHR30329:SF21">
    <property type="entry name" value="LIPOPROTEIN YIAD-RELATED"/>
    <property type="match status" value="1"/>
</dbReference>
<dbReference type="PANTHER" id="PTHR30329">
    <property type="entry name" value="STATOR ELEMENT OF FLAGELLAR MOTOR COMPLEX"/>
    <property type="match status" value="1"/>
</dbReference>
<dbReference type="InterPro" id="IPR036737">
    <property type="entry name" value="OmpA-like_sf"/>
</dbReference>
<gene>
    <name evidence="7" type="ORF">SAMN06265350_10426</name>
</gene>
<evidence type="ECO:0000256" key="3">
    <source>
        <dbReference type="ARBA" id="ARBA00023237"/>
    </source>
</evidence>
<proteinExistence type="predicted"/>
<dbReference type="OrthoDB" id="9782229at2"/>
<feature type="domain" description="OmpA-like" evidence="6">
    <location>
        <begin position="315"/>
        <end position="431"/>
    </location>
</feature>
<evidence type="ECO:0000256" key="5">
    <source>
        <dbReference type="SAM" id="MobiDB-lite"/>
    </source>
</evidence>
<dbReference type="InterPro" id="IPR006665">
    <property type="entry name" value="OmpA-like"/>
</dbReference>
<comment type="subcellular location">
    <subcellularLocation>
        <location evidence="1">Cell outer membrane</location>
    </subcellularLocation>
</comment>
<accession>A0A521CFK0</accession>
<dbReference type="CDD" id="cd07185">
    <property type="entry name" value="OmpA_C-like"/>
    <property type="match status" value="1"/>
</dbReference>
<organism evidence="7 8">
    <name type="scientific">Solitalea koreensis</name>
    <dbReference type="NCBI Taxonomy" id="543615"/>
    <lineage>
        <taxon>Bacteria</taxon>
        <taxon>Pseudomonadati</taxon>
        <taxon>Bacteroidota</taxon>
        <taxon>Sphingobacteriia</taxon>
        <taxon>Sphingobacteriales</taxon>
        <taxon>Sphingobacteriaceae</taxon>
        <taxon>Solitalea</taxon>
    </lineage>
</organism>
<dbReference type="Pfam" id="PF06078">
    <property type="entry name" value="DUF937"/>
    <property type="match status" value="1"/>
</dbReference>